<evidence type="ECO:0000313" key="5">
    <source>
        <dbReference type="Proteomes" id="UP000290289"/>
    </source>
</evidence>
<dbReference type="InterPro" id="IPR048972">
    <property type="entry name" value="PMI1_PMIR1-2_C"/>
</dbReference>
<evidence type="ECO:0000256" key="1">
    <source>
        <dbReference type="SAM" id="MobiDB-lite"/>
    </source>
</evidence>
<keyword evidence="5" id="KW-1185">Reference proteome</keyword>
<feature type="domain" description="PMI1/PMIR1-2 C-terminal" evidence="3">
    <location>
        <begin position="318"/>
        <end position="466"/>
    </location>
</feature>
<evidence type="ECO:0008006" key="6">
    <source>
        <dbReference type="Google" id="ProtNLM"/>
    </source>
</evidence>
<sequence length="522" mass="57978">MMSRVTQGIADFEETFFLWCHVYYSSGHGKQTKFEPRPFWVYLFAVDTEKLDFGKSNVDLSQMILESIKKSHEGKAKGGELVLKLGFQIMENDGGVGIYSQAEDLKSGKSNNFSSAFAMKQSKTSFSAKEPEAPKVEELDLPDFEVMDKGVEFQDKEEEYGEEQSETSIGKESAASSEVVKEIVHDKVHTTRLIELDSITQQIKALESLMGKEKNDEKDEDEEDIKSQKLKADEENVTKEFLQMLEEEEILNEYKLNRSEIPPLKLEGTEESGECEAAEVFLPDLGKSLGCVVQTRDGGYLASMNPFDTLVARKDTPKLSMQISKSFVLPWDQSMSGFELFQRIAAIGLDELNSQIMNLMALDELMDKIAEQIAFKGVASAIVQGRNKEGASSSAAKTIAAVKTMANTLSTGRKERISTGIWNVNENSLKAEEILTFTMQKIEAMAFESLKIQAEMAEEEASFDVSPINNSFTNSSGVKVLQNELLASSISPNDWIKDHSVANSDSLQDGNQPETITLAVLV</sequence>
<evidence type="ECO:0000259" key="3">
    <source>
        <dbReference type="Pfam" id="PF21745"/>
    </source>
</evidence>
<evidence type="ECO:0000313" key="4">
    <source>
        <dbReference type="EMBL" id="RXH75977.1"/>
    </source>
</evidence>
<dbReference type="STRING" id="3750.A0A498I242"/>
<feature type="region of interest" description="Disordered" evidence="1">
    <location>
        <begin position="155"/>
        <end position="174"/>
    </location>
</feature>
<reference evidence="4 5" key="1">
    <citation type="submission" date="2018-10" db="EMBL/GenBank/DDBJ databases">
        <title>A high-quality apple genome assembly.</title>
        <authorList>
            <person name="Hu J."/>
        </authorList>
    </citation>
    <scope>NUCLEOTIDE SEQUENCE [LARGE SCALE GENOMIC DNA]</scope>
    <source>
        <strain evidence="5">cv. HFTH1</strain>
        <tissue evidence="4">Young leaf</tissue>
    </source>
</reference>
<proteinExistence type="predicted"/>
<dbReference type="Pfam" id="PF21745">
    <property type="entry name" value="PMI1_PMIR1-2_C"/>
    <property type="match status" value="1"/>
</dbReference>
<dbReference type="InterPro" id="IPR039614">
    <property type="entry name" value="PMI1-like"/>
</dbReference>
<dbReference type="PANTHER" id="PTHR33414:SF2">
    <property type="entry name" value="PROTEIN PLASTID MOVEMENT IMPAIRED 1"/>
    <property type="match status" value="1"/>
</dbReference>
<dbReference type="InterPro" id="IPR019448">
    <property type="entry name" value="NT-C2"/>
</dbReference>
<dbReference type="Pfam" id="PF10358">
    <property type="entry name" value="NT-C2"/>
    <property type="match status" value="1"/>
</dbReference>
<gene>
    <name evidence="4" type="ORF">DVH24_042764</name>
</gene>
<feature type="domain" description="C2 NT-type" evidence="2">
    <location>
        <begin position="3"/>
        <end position="67"/>
    </location>
</feature>
<name>A0A498I242_MALDO</name>
<accession>A0A498I242</accession>
<dbReference type="AlphaFoldDB" id="A0A498I242"/>
<dbReference type="Proteomes" id="UP000290289">
    <property type="component" value="Chromosome 15"/>
</dbReference>
<dbReference type="PANTHER" id="PTHR33414">
    <property type="entry name" value="PROTEIN PLASTID MOVEMENT IMPAIRED 1-RELATED 1"/>
    <property type="match status" value="1"/>
</dbReference>
<comment type="caution">
    <text evidence="4">The sequence shown here is derived from an EMBL/GenBank/DDBJ whole genome shotgun (WGS) entry which is preliminary data.</text>
</comment>
<evidence type="ECO:0000259" key="2">
    <source>
        <dbReference type="Pfam" id="PF10358"/>
    </source>
</evidence>
<feature type="compositionally biased region" description="Acidic residues" evidence="1">
    <location>
        <begin position="155"/>
        <end position="165"/>
    </location>
</feature>
<organism evidence="4 5">
    <name type="scientific">Malus domestica</name>
    <name type="common">Apple</name>
    <name type="synonym">Pyrus malus</name>
    <dbReference type="NCBI Taxonomy" id="3750"/>
    <lineage>
        <taxon>Eukaryota</taxon>
        <taxon>Viridiplantae</taxon>
        <taxon>Streptophyta</taxon>
        <taxon>Embryophyta</taxon>
        <taxon>Tracheophyta</taxon>
        <taxon>Spermatophyta</taxon>
        <taxon>Magnoliopsida</taxon>
        <taxon>eudicotyledons</taxon>
        <taxon>Gunneridae</taxon>
        <taxon>Pentapetalae</taxon>
        <taxon>rosids</taxon>
        <taxon>fabids</taxon>
        <taxon>Rosales</taxon>
        <taxon>Rosaceae</taxon>
        <taxon>Amygdaloideae</taxon>
        <taxon>Maleae</taxon>
        <taxon>Malus</taxon>
    </lineage>
</organism>
<protein>
    <recommendedName>
        <fullName evidence="6">C2 NT-type domain-containing protein</fullName>
    </recommendedName>
</protein>
<dbReference type="EMBL" id="RDQH01000341">
    <property type="protein sequence ID" value="RXH75977.1"/>
    <property type="molecule type" value="Genomic_DNA"/>
</dbReference>